<keyword evidence="3" id="KW-1185">Reference proteome</keyword>
<reference evidence="2 3" key="1">
    <citation type="journal article" date="2019" name="Commun. Biol.">
        <title>The bagworm genome reveals a unique fibroin gene that provides high tensile strength.</title>
        <authorList>
            <person name="Kono N."/>
            <person name="Nakamura H."/>
            <person name="Ohtoshi R."/>
            <person name="Tomita M."/>
            <person name="Numata K."/>
            <person name="Arakawa K."/>
        </authorList>
    </citation>
    <scope>NUCLEOTIDE SEQUENCE [LARGE SCALE GENOMIC DNA]</scope>
</reference>
<evidence type="ECO:0000313" key="3">
    <source>
        <dbReference type="Proteomes" id="UP000299102"/>
    </source>
</evidence>
<dbReference type="OrthoDB" id="1728974at2759"/>
<feature type="region of interest" description="Disordered" evidence="1">
    <location>
        <begin position="1"/>
        <end position="29"/>
    </location>
</feature>
<name>A0A4C1ZEH6_EUMVA</name>
<accession>A0A4C1ZEH6</accession>
<comment type="caution">
    <text evidence="2">The sequence shown here is derived from an EMBL/GenBank/DDBJ whole genome shotgun (WGS) entry which is preliminary data.</text>
</comment>
<dbReference type="AlphaFoldDB" id="A0A4C1ZEH6"/>
<evidence type="ECO:0000313" key="2">
    <source>
        <dbReference type="EMBL" id="GBP85792.1"/>
    </source>
</evidence>
<dbReference type="EMBL" id="BGZK01001760">
    <property type="protein sequence ID" value="GBP85792.1"/>
    <property type="molecule type" value="Genomic_DNA"/>
</dbReference>
<evidence type="ECO:0000256" key="1">
    <source>
        <dbReference type="SAM" id="MobiDB-lite"/>
    </source>
</evidence>
<gene>
    <name evidence="2" type="ORF">EVAR_77896_1</name>
</gene>
<proteinExistence type="predicted"/>
<dbReference type="Proteomes" id="UP000299102">
    <property type="component" value="Unassembled WGS sequence"/>
</dbReference>
<protein>
    <submittedName>
        <fullName evidence="2">Uncharacterized protein</fullName>
    </submittedName>
</protein>
<sequence>MPDLRGSEEQEARLTADREAHALSRDSRRTGSTISLPIVKLMHYRVSLRLSESRETRLNSQKSFKAAIDSIPQGQNNNYKVIIKADRRLEEHRGRYNAPVVDEVAVILVDQECDRRDIVLRSHDDRLHL</sequence>
<organism evidence="2 3">
    <name type="scientific">Eumeta variegata</name>
    <name type="common">Bagworm moth</name>
    <name type="synonym">Eumeta japonica</name>
    <dbReference type="NCBI Taxonomy" id="151549"/>
    <lineage>
        <taxon>Eukaryota</taxon>
        <taxon>Metazoa</taxon>
        <taxon>Ecdysozoa</taxon>
        <taxon>Arthropoda</taxon>
        <taxon>Hexapoda</taxon>
        <taxon>Insecta</taxon>
        <taxon>Pterygota</taxon>
        <taxon>Neoptera</taxon>
        <taxon>Endopterygota</taxon>
        <taxon>Lepidoptera</taxon>
        <taxon>Glossata</taxon>
        <taxon>Ditrysia</taxon>
        <taxon>Tineoidea</taxon>
        <taxon>Psychidae</taxon>
        <taxon>Oiketicinae</taxon>
        <taxon>Eumeta</taxon>
    </lineage>
</organism>